<dbReference type="STRING" id="1235591.CAK95_04725"/>
<evidence type="ECO:0000313" key="2">
    <source>
        <dbReference type="Proteomes" id="UP000194137"/>
    </source>
</evidence>
<organism evidence="1 2">
    <name type="scientific">Pseudorhodoplanes sinuspersici</name>
    <dbReference type="NCBI Taxonomy" id="1235591"/>
    <lineage>
        <taxon>Bacteria</taxon>
        <taxon>Pseudomonadati</taxon>
        <taxon>Pseudomonadota</taxon>
        <taxon>Alphaproteobacteria</taxon>
        <taxon>Hyphomicrobiales</taxon>
        <taxon>Pseudorhodoplanes</taxon>
    </lineage>
</organism>
<evidence type="ECO:0000313" key="1">
    <source>
        <dbReference type="EMBL" id="ARP98471.1"/>
    </source>
</evidence>
<proteinExistence type="predicted"/>
<protein>
    <submittedName>
        <fullName evidence="1">Uncharacterized protein</fullName>
    </submittedName>
</protein>
<dbReference type="EMBL" id="CP021112">
    <property type="protein sequence ID" value="ARP98471.1"/>
    <property type="molecule type" value="Genomic_DNA"/>
</dbReference>
<dbReference type="Pfam" id="PF06041">
    <property type="entry name" value="DUF924"/>
    <property type="match status" value="1"/>
</dbReference>
<keyword evidence="2" id="KW-1185">Reference proteome</keyword>
<dbReference type="AlphaFoldDB" id="A0A1W6ZM80"/>
<dbReference type="OrthoDB" id="7593450at2"/>
<dbReference type="RefSeq" id="WP_086086891.1">
    <property type="nucleotide sequence ID" value="NZ_CP021112.1"/>
</dbReference>
<name>A0A1W6ZM80_9HYPH</name>
<dbReference type="SUPFAM" id="SSF48452">
    <property type="entry name" value="TPR-like"/>
    <property type="match status" value="1"/>
</dbReference>
<dbReference type="InterPro" id="IPR011990">
    <property type="entry name" value="TPR-like_helical_dom_sf"/>
</dbReference>
<dbReference type="Gene3D" id="1.25.40.10">
    <property type="entry name" value="Tetratricopeptide repeat domain"/>
    <property type="match status" value="1"/>
</dbReference>
<accession>A0A1W6ZM80</accession>
<dbReference type="Proteomes" id="UP000194137">
    <property type="component" value="Chromosome"/>
</dbReference>
<sequence>MSEVKLPVDIISFWQNAGYDKWFNKDDTFDATVREQFLSTYEAAAAGRLNDWDVAPEGALALIIVLDQFPRNMFRGSPKSWATDPIARDITKRALAKGFDKMVPEALQTFFYLPLMHSEEIEDQQQCVELYKALGDENSLKYAEIHEDIIRRFGRFPHRNPVLGRDTTPEEKAFLKAGGFDG</sequence>
<dbReference type="Gene3D" id="1.20.58.320">
    <property type="entry name" value="TPR-like"/>
    <property type="match status" value="1"/>
</dbReference>
<reference evidence="1 2" key="1">
    <citation type="submission" date="2017-05" db="EMBL/GenBank/DDBJ databases">
        <title>Full genome sequence of Pseudorhodoplanes sinuspersici.</title>
        <authorList>
            <person name="Dastgheib S.M.M."/>
            <person name="Shavandi M."/>
            <person name="Tirandaz H."/>
        </authorList>
    </citation>
    <scope>NUCLEOTIDE SEQUENCE [LARGE SCALE GENOMIC DNA]</scope>
    <source>
        <strain evidence="1 2">RIPI110</strain>
    </source>
</reference>
<dbReference type="KEGG" id="psin:CAK95_04725"/>
<dbReference type="InterPro" id="IPR010323">
    <property type="entry name" value="DUF924"/>
</dbReference>
<gene>
    <name evidence="1" type="ORF">CAK95_04725</name>
</gene>